<dbReference type="RefSeq" id="WP_038270902.1">
    <property type="nucleotide sequence ID" value="NZ_CP053627.1"/>
</dbReference>
<dbReference type="InterPro" id="IPR020084">
    <property type="entry name" value="NUDIX_hydrolase_CS"/>
</dbReference>
<dbReference type="GO" id="GO:0044715">
    <property type="term" value="F:8-oxo-dGDP phosphatase activity"/>
    <property type="evidence" value="ECO:0007669"/>
    <property type="project" value="TreeGrafter"/>
</dbReference>
<dbReference type="KEGG" id="xtw:AB672_02655"/>
<dbReference type="InterPro" id="IPR013785">
    <property type="entry name" value="Aldolase_TIM"/>
</dbReference>
<keyword evidence="6" id="KW-0227">DNA damage</keyword>
<dbReference type="CDD" id="cd00564">
    <property type="entry name" value="TMP_TenI"/>
    <property type="match status" value="1"/>
</dbReference>
<accession>Z9JKM5</accession>
<comment type="cofactor">
    <cofactor evidence="1">
        <name>Mg(2+)</name>
        <dbReference type="ChEBI" id="CHEBI:18420"/>
    </cofactor>
</comment>
<dbReference type="InterPro" id="IPR022998">
    <property type="entry name" value="ThiamineP_synth_TenI"/>
</dbReference>
<protein>
    <recommendedName>
        <fullName evidence="13">8-oxo-dGTP diphosphatase</fullName>
        <ecNumber evidence="12">3.6.1.55</ecNumber>
    </recommendedName>
    <alternativeName>
        <fullName evidence="16">7,8-dihydro-8-oxoguanine-triphosphatase</fullName>
    </alternativeName>
    <alternativeName>
        <fullName evidence="15">Mutator protein MutT</fullName>
    </alternativeName>
    <alternativeName>
        <fullName evidence="14">dGTP pyrophosphohydrolase</fullName>
    </alternativeName>
</protein>
<comment type="catalytic activity">
    <reaction evidence="11">
        <text>8-oxo-GTP + H2O = 8-oxo-GMP + diphosphate + H(+)</text>
        <dbReference type="Rhea" id="RHEA:67616"/>
        <dbReference type="ChEBI" id="CHEBI:15377"/>
        <dbReference type="ChEBI" id="CHEBI:15378"/>
        <dbReference type="ChEBI" id="CHEBI:33019"/>
        <dbReference type="ChEBI" id="CHEBI:143553"/>
        <dbReference type="ChEBI" id="CHEBI:145694"/>
    </reaction>
</comment>
<dbReference type="Pfam" id="PF02581">
    <property type="entry name" value="TMP-TENI"/>
    <property type="match status" value="1"/>
</dbReference>
<dbReference type="EMBL" id="JDSQ01000007">
    <property type="protein sequence ID" value="EWS78386.1"/>
    <property type="molecule type" value="Genomic_DNA"/>
</dbReference>
<keyword evidence="9" id="KW-0234">DNA repair</keyword>
<keyword evidence="8" id="KW-0460">Magnesium</keyword>
<dbReference type="GO" id="GO:0035539">
    <property type="term" value="F:8-oxo-7,8-dihydrodeoxyguanosine triphosphate pyrophosphatase activity"/>
    <property type="evidence" value="ECO:0007669"/>
    <property type="project" value="UniProtKB-EC"/>
</dbReference>
<dbReference type="AlphaFoldDB" id="Z9JKM5"/>
<evidence type="ECO:0000256" key="11">
    <source>
        <dbReference type="ARBA" id="ARBA00036904"/>
    </source>
</evidence>
<comment type="similarity">
    <text evidence="2">Belongs to the Nudix hydrolase family.</text>
</comment>
<evidence type="ECO:0000256" key="9">
    <source>
        <dbReference type="ARBA" id="ARBA00023204"/>
    </source>
</evidence>
<evidence type="ECO:0000256" key="8">
    <source>
        <dbReference type="ARBA" id="ARBA00022842"/>
    </source>
</evidence>
<dbReference type="GeneID" id="68900178"/>
<dbReference type="SUPFAM" id="SSF55811">
    <property type="entry name" value="Nudix"/>
    <property type="match status" value="1"/>
</dbReference>
<evidence type="ECO:0000256" key="10">
    <source>
        <dbReference type="ARBA" id="ARBA00035861"/>
    </source>
</evidence>
<dbReference type="Gene3D" id="3.90.79.10">
    <property type="entry name" value="Nucleoside Triphosphate Pyrophosphohydrolase"/>
    <property type="match status" value="1"/>
</dbReference>
<dbReference type="GO" id="GO:0008413">
    <property type="term" value="F:8-oxo-7,8-dihydroguanosine triphosphate pyrophosphatase activity"/>
    <property type="evidence" value="ECO:0007669"/>
    <property type="project" value="TreeGrafter"/>
</dbReference>
<dbReference type="NCBIfam" id="NF006530">
    <property type="entry name" value="PRK08999.1"/>
    <property type="match status" value="1"/>
</dbReference>
<evidence type="ECO:0000256" key="14">
    <source>
        <dbReference type="ARBA" id="ARBA00041592"/>
    </source>
</evidence>
<keyword evidence="5" id="KW-0479">Metal-binding</keyword>
<evidence type="ECO:0000256" key="16">
    <source>
        <dbReference type="ARBA" id="ARBA00042798"/>
    </source>
</evidence>
<dbReference type="OrthoDB" id="9810648at2"/>
<dbReference type="Gene3D" id="3.20.20.70">
    <property type="entry name" value="Aldolase class I"/>
    <property type="match status" value="1"/>
</dbReference>
<dbReference type="PROSITE" id="PS00893">
    <property type="entry name" value="NUDIX_BOX"/>
    <property type="match status" value="1"/>
</dbReference>
<evidence type="ECO:0000256" key="12">
    <source>
        <dbReference type="ARBA" id="ARBA00038905"/>
    </source>
</evidence>
<evidence type="ECO:0000256" key="5">
    <source>
        <dbReference type="ARBA" id="ARBA00022723"/>
    </source>
</evidence>
<evidence type="ECO:0000256" key="3">
    <source>
        <dbReference type="ARBA" id="ARBA00022457"/>
    </source>
</evidence>
<dbReference type="InterPro" id="IPR000086">
    <property type="entry name" value="NUDIX_hydrolase_dom"/>
</dbReference>
<evidence type="ECO:0000256" key="13">
    <source>
        <dbReference type="ARBA" id="ARBA00040794"/>
    </source>
</evidence>
<evidence type="ECO:0000313" key="18">
    <source>
        <dbReference type="EMBL" id="EWS78386.1"/>
    </source>
</evidence>
<organism evidence="18 20">
    <name type="scientific">Xylella taiwanensis</name>
    <dbReference type="NCBI Taxonomy" id="1444770"/>
    <lineage>
        <taxon>Bacteria</taxon>
        <taxon>Pseudomonadati</taxon>
        <taxon>Pseudomonadota</taxon>
        <taxon>Gammaproteobacteria</taxon>
        <taxon>Lysobacterales</taxon>
        <taxon>Lysobacteraceae</taxon>
        <taxon>Xylella</taxon>
    </lineage>
</organism>
<evidence type="ECO:0000256" key="4">
    <source>
        <dbReference type="ARBA" id="ARBA00022705"/>
    </source>
</evidence>
<dbReference type="STRING" id="1444770.AF72_05355"/>
<dbReference type="eggNOG" id="COG0494">
    <property type="taxonomic scope" value="Bacteria"/>
</dbReference>
<dbReference type="GO" id="GO:0044716">
    <property type="term" value="F:8-oxo-GDP phosphatase activity"/>
    <property type="evidence" value="ECO:0007669"/>
    <property type="project" value="TreeGrafter"/>
</dbReference>
<dbReference type="InterPro" id="IPR020476">
    <property type="entry name" value="Nudix_hydrolase"/>
</dbReference>
<dbReference type="InterPro" id="IPR029119">
    <property type="entry name" value="MutY_C"/>
</dbReference>
<dbReference type="InterPro" id="IPR036206">
    <property type="entry name" value="ThiamineP_synth_sf"/>
</dbReference>
<sequence length="319" mass="35632">MADSFRSIHVVAAVIADVRGRLLLSRRTETSDMPGLWEFPGGKREFGETSEQALMRELYEELGINAEIGDWLMEVPQLYPDKRLCLEVRRVRAWKGIPRGREGQALTWVDPDKLMRYSMPPADQPVVGMLCQPARYLVTPEPGEPGEQEREWLEGVERAYRFGIERIQLRMRQYNPARWSGLVREALQCRGRAHVEVLLNRDIALAQALGVGVHLGAEQLAVLDARPLPTGLPVGASCHCLAELRHAQRIGCDFAVLGPVLPTDSHPGAATLGWEGFKRLREQVALPIYAIGGMRADQVEEARRYGAQGITAMRGLWPG</sequence>
<dbReference type="GO" id="GO:0006281">
    <property type="term" value="P:DNA repair"/>
    <property type="evidence" value="ECO:0007669"/>
    <property type="project" value="UniProtKB-KW"/>
</dbReference>
<keyword evidence="3" id="KW-0515">Mutator protein</keyword>
<reference evidence="18 20" key="1">
    <citation type="journal article" date="2014" name="Genome Announc.">
        <title>Draft Genome Sequence of Xylella fastidiosa Pear Leaf Scorch Strain in Taiwan.</title>
        <authorList>
            <person name="Su C.C."/>
            <person name="Deng W.L."/>
            <person name="Jan F.J."/>
            <person name="Chang C.J."/>
            <person name="Huang H."/>
            <person name="Chen J."/>
        </authorList>
    </citation>
    <scope>NUCLEOTIDE SEQUENCE [LARGE SCALE GENOMIC DNA]</scope>
    <source>
        <strain evidence="18 20">PLS229</strain>
    </source>
</reference>
<keyword evidence="4" id="KW-0235">DNA replication</keyword>
<comment type="catalytic activity">
    <reaction evidence="10">
        <text>8-oxo-dGTP + H2O = 8-oxo-dGMP + diphosphate + H(+)</text>
        <dbReference type="Rhea" id="RHEA:31575"/>
        <dbReference type="ChEBI" id="CHEBI:15377"/>
        <dbReference type="ChEBI" id="CHEBI:15378"/>
        <dbReference type="ChEBI" id="CHEBI:33019"/>
        <dbReference type="ChEBI" id="CHEBI:63224"/>
        <dbReference type="ChEBI" id="CHEBI:77896"/>
        <dbReference type="EC" id="3.6.1.55"/>
    </reaction>
</comment>
<feature type="domain" description="Nudix hydrolase" evidence="17">
    <location>
        <begin position="6"/>
        <end position="144"/>
    </location>
</feature>
<keyword evidence="7 19" id="KW-0378">Hydrolase</keyword>
<evidence type="ECO:0000256" key="15">
    <source>
        <dbReference type="ARBA" id="ARBA00041979"/>
    </source>
</evidence>
<dbReference type="PRINTS" id="PR00502">
    <property type="entry name" value="NUDIXFAMILY"/>
</dbReference>
<dbReference type="PANTHER" id="PTHR47707:SF1">
    <property type="entry name" value="NUDIX HYDROLASE FAMILY PROTEIN"/>
    <property type="match status" value="1"/>
</dbReference>
<dbReference type="Pfam" id="PF14815">
    <property type="entry name" value="NUDIX_4"/>
    <property type="match status" value="1"/>
</dbReference>
<dbReference type="GO" id="GO:0006260">
    <property type="term" value="P:DNA replication"/>
    <property type="evidence" value="ECO:0007669"/>
    <property type="project" value="UniProtKB-KW"/>
</dbReference>
<evidence type="ECO:0000256" key="1">
    <source>
        <dbReference type="ARBA" id="ARBA00001946"/>
    </source>
</evidence>
<evidence type="ECO:0000256" key="6">
    <source>
        <dbReference type="ARBA" id="ARBA00022763"/>
    </source>
</evidence>
<evidence type="ECO:0000259" key="17">
    <source>
        <dbReference type="PROSITE" id="PS51462"/>
    </source>
</evidence>
<evidence type="ECO:0000256" key="7">
    <source>
        <dbReference type="ARBA" id="ARBA00022801"/>
    </source>
</evidence>
<keyword evidence="21" id="KW-1185">Reference proteome</keyword>
<dbReference type="PANTHER" id="PTHR47707">
    <property type="entry name" value="8-OXO-DGTP DIPHOSPHATASE"/>
    <property type="match status" value="1"/>
</dbReference>
<dbReference type="eggNOG" id="COG0352">
    <property type="taxonomic scope" value="Bacteria"/>
</dbReference>
<dbReference type="EMBL" id="JAJPPU010000002">
    <property type="protein sequence ID" value="MCD8473288.1"/>
    <property type="molecule type" value="Genomic_DNA"/>
</dbReference>
<dbReference type="PATRIC" id="fig|1444770.3.peg.1278"/>
<proteinExistence type="inferred from homology"/>
<dbReference type="Proteomes" id="UP000020406">
    <property type="component" value="Unassembled WGS sequence"/>
</dbReference>
<dbReference type="SUPFAM" id="SSF51391">
    <property type="entry name" value="Thiamin phosphate synthase"/>
    <property type="match status" value="1"/>
</dbReference>
<dbReference type="PROSITE" id="PS51462">
    <property type="entry name" value="NUDIX"/>
    <property type="match status" value="1"/>
</dbReference>
<dbReference type="EC" id="3.6.1.55" evidence="12"/>
<evidence type="ECO:0000313" key="19">
    <source>
        <dbReference type="EMBL" id="MCD8473288.1"/>
    </source>
</evidence>
<dbReference type="InterPro" id="IPR047127">
    <property type="entry name" value="MutT-like"/>
</dbReference>
<gene>
    <name evidence="18" type="ORF">AF72_05355</name>
    <name evidence="19" type="ORF">LPH55_07425</name>
</gene>
<evidence type="ECO:0000313" key="21">
    <source>
        <dbReference type="Proteomes" id="UP001430701"/>
    </source>
</evidence>
<dbReference type="InterPro" id="IPR015797">
    <property type="entry name" value="NUDIX_hydrolase-like_dom_sf"/>
</dbReference>
<name>Z9JKM5_9GAMM</name>
<dbReference type="GO" id="GO:0009228">
    <property type="term" value="P:thiamine biosynthetic process"/>
    <property type="evidence" value="ECO:0007669"/>
    <property type="project" value="UniProtKB-KW"/>
</dbReference>
<dbReference type="GO" id="GO:0046872">
    <property type="term" value="F:metal ion binding"/>
    <property type="evidence" value="ECO:0007669"/>
    <property type="project" value="UniProtKB-KW"/>
</dbReference>
<dbReference type="Proteomes" id="UP001430701">
    <property type="component" value="Unassembled WGS sequence"/>
</dbReference>
<comment type="caution">
    <text evidence="18">The sequence shown here is derived from an EMBL/GenBank/DDBJ whole genome shotgun (WGS) entry which is preliminary data.</text>
</comment>
<evidence type="ECO:0000313" key="20">
    <source>
        <dbReference type="Proteomes" id="UP000020406"/>
    </source>
</evidence>
<reference evidence="19" key="2">
    <citation type="submission" date="2021-11" db="EMBL/GenBank/DDBJ databases">
        <title>Genome sequence of Xylella taiwanensis PLS432.</title>
        <authorList>
            <person name="Weng L.-W."/>
            <person name="Su C.-C."/>
            <person name="Tsai C.-W."/>
            <person name="Kuo C.-H."/>
        </authorList>
    </citation>
    <scope>NUCLEOTIDE SEQUENCE</scope>
    <source>
        <strain evidence="19">PLS432</strain>
    </source>
</reference>
<dbReference type="CDD" id="cd03425">
    <property type="entry name" value="NUDIX_MutT_NudA_like"/>
    <property type="match status" value="1"/>
</dbReference>
<evidence type="ECO:0000256" key="2">
    <source>
        <dbReference type="ARBA" id="ARBA00005582"/>
    </source>
</evidence>